<name>A0A8J4XFN2_CLAMG</name>
<feature type="region of interest" description="Disordered" evidence="1">
    <location>
        <begin position="28"/>
        <end position="58"/>
    </location>
</feature>
<dbReference type="Proteomes" id="UP000727407">
    <property type="component" value="Unassembled WGS sequence"/>
</dbReference>
<feature type="region of interest" description="Disordered" evidence="1">
    <location>
        <begin position="83"/>
        <end position="123"/>
    </location>
</feature>
<organism evidence="2 3">
    <name type="scientific">Clarias magur</name>
    <name type="common">Asian catfish</name>
    <name type="synonym">Macropteronotus magur</name>
    <dbReference type="NCBI Taxonomy" id="1594786"/>
    <lineage>
        <taxon>Eukaryota</taxon>
        <taxon>Metazoa</taxon>
        <taxon>Chordata</taxon>
        <taxon>Craniata</taxon>
        <taxon>Vertebrata</taxon>
        <taxon>Euteleostomi</taxon>
        <taxon>Actinopterygii</taxon>
        <taxon>Neopterygii</taxon>
        <taxon>Teleostei</taxon>
        <taxon>Ostariophysi</taxon>
        <taxon>Siluriformes</taxon>
        <taxon>Clariidae</taxon>
        <taxon>Clarias</taxon>
    </lineage>
</organism>
<dbReference type="AlphaFoldDB" id="A0A8J4XFN2"/>
<keyword evidence="3" id="KW-1185">Reference proteome</keyword>
<comment type="caution">
    <text evidence="2">The sequence shown here is derived from an EMBL/GenBank/DDBJ whole genome shotgun (WGS) entry which is preliminary data.</text>
</comment>
<gene>
    <name evidence="2" type="ORF">DAT39_005012</name>
</gene>
<evidence type="ECO:0000313" key="3">
    <source>
        <dbReference type="Proteomes" id="UP000727407"/>
    </source>
</evidence>
<accession>A0A8J4XFN2</accession>
<evidence type="ECO:0000256" key="1">
    <source>
        <dbReference type="SAM" id="MobiDB-lite"/>
    </source>
</evidence>
<proteinExistence type="predicted"/>
<evidence type="ECO:0000313" key="2">
    <source>
        <dbReference type="EMBL" id="KAF5905265.1"/>
    </source>
</evidence>
<dbReference type="EMBL" id="QNUK01000047">
    <property type="protein sequence ID" value="KAF5905265.1"/>
    <property type="molecule type" value="Genomic_DNA"/>
</dbReference>
<reference evidence="2" key="1">
    <citation type="submission" date="2020-07" db="EMBL/GenBank/DDBJ databases">
        <title>Clarias magur genome sequencing, assembly and annotation.</title>
        <authorList>
            <person name="Kushwaha B."/>
            <person name="Kumar R."/>
            <person name="Das P."/>
            <person name="Joshi C.G."/>
            <person name="Kumar D."/>
            <person name="Nagpure N.S."/>
            <person name="Pandey M."/>
            <person name="Agarwal S."/>
            <person name="Srivastava S."/>
            <person name="Singh M."/>
            <person name="Sahoo L."/>
            <person name="Jayasankar P."/>
            <person name="Meher P.K."/>
            <person name="Koringa P.G."/>
            <person name="Iquebal M.A."/>
            <person name="Das S.P."/>
            <person name="Bit A."/>
            <person name="Patnaik S."/>
            <person name="Patel N."/>
            <person name="Shah T.M."/>
            <person name="Hinsu A."/>
            <person name="Jena J.K."/>
        </authorList>
    </citation>
    <scope>NUCLEOTIDE SEQUENCE</scope>
    <source>
        <strain evidence="2">CIFAMagur01</strain>
        <tissue evidence="2">Testis</tissue>
    </source>
</reference>
<protein>
    <submittedName>
        <fullName evidence="2">Uncharacterized protein</fullName>
    </submittedName>
</protein>
<sequence length="123" mass="13368">MNAPFVADGQLSEQSAEACSVPAVINTAEGTGQAVGGERRRNMPAKRRNQKSIVSSEEPLRFSPLDVPVAVCTDMERRLNLSLSPSLRQAHMTRQPLHRYSAESTAKPGQHTHHSGPNKDVLA</sequence>